<dbReference type="GO" id="GO:0016301">
    <property type="term" value="F:kinase activity"/>
    <property type="evidence" value="ECO:0007669"/>
    <property type="project" value="UniProtKB-KW"/>
</dbReference>
<organism evidence="4">
    <name type="scientific">marine sediment metagenome</name>
    <dbReference type="NCBI Taxonomy" id="412755"/>
    <lineage>
        <taxon>unclassified sequences</taxon>
        <taxon>metagenomes</taxon>
        <taxon>ecological metagenomes</taxon>
    </lineage>
</organism>
<evidence type="ECO:0000313" key="4">
    <source>
        <dbReference type="EMBL" id="GAI49848.1"/>
    </source>
</evidence>
<proteinExistence type="predicted"/>
<evidence type="ECO:0000256" key="1">
    <source>
        <dbReference type="ARBA" id="ARBA00022679"/>
    </source>
</evidence>
<feature type="domain" description="HipA-like C-terminal" evidence="3">
    <location>
        <begin position="4"/>
        <end position="41"/>
    </location>
</feature>
<sequence length="41" mass="4802">MELVDFITSQGGNVNEDLEQLWRRIVFSICVSNTDDHLRNH</sequence>
<keyword evidence="2" id="KW-0418">Kinase</keyword>
<protein>
    <recommendedName>
        <fullName evidence="3">HipA-like C-terminal domain-containing protein</fullName>
    </recommendedName>
</protein>
<comment type="caution">
    <text evidence="4">The sequence shown here is derived from an EMBL/GenBank/DDBJ whole genome shotgun (WGS) entry which is preliminary data.</text>
</comment>
<feature type="non-terminal residue" evidence="4">
    <location>
        <position position="41"/>
    </location>
</feature>
<dbReference type="Pfam" id="PF07804">
    <property type="entry name" value="HipA_C"/>
    <property type="match status" value="1"/>
</dbReference>
<name>X1P1T2_9ZZZZ</name>
<dbReference type="AlphaFoldDB" id="X1P1T2"/>
<reference evidence="4" key="1">
    <citation type="journal article" date="2014" name="Front. Microbiol.">
        <title>High frequency of phylogenetically diverse reductive dehalogenase-homologous genes in deep subseafloor sedimentary metagenomes.</title>
        <authorList>
            <person name="Kawai M."/>
            <person name="Futagami T."/>
            <person name="Toyoda A."/>
            <person name="Takaki Y."/>
            <person name="Nishi S."/>
            <person name="Hori S."/>
            <person name="Arai W."/>
            <person name="Tsubouchi T."/>
            <person name="Morono Y."/>
            <person name="Uchiyama I."/>
            <person name="Ito T."/>
            <person name="Fujiyama A."/>
            <person name="Inagaki F."/>
            <person name="Takami H."/>
        </authorList>
    </citation>
    <scope>NUCLEOTIDE SEQUENCE</scope>
    <source>
        <strain evidence="4">Expedition CK06-06</strain>
    </source>
</reference>
<dbReference type="EMBL" id="BARV01041341">
    <property type="protein sequence ID" value="GAI49848.1"/>
    <property type="molecule type" value="Genomic_DNA"/>
</dbReference>
<dbReference type="InterPro" id="IPR012893">
    <property type="entry name" value="HipA-like_C"/>
</dbReference>
<accession>X1P1T2</accession>
<evidence type="ECO:0000259" key="3">
    <source>
        <dbReference type="Pfam" id="PF07804"/>
    </source>
</evidence>
<evidence type="ECO:0000256" key="2">
    <source>
        <dbReference type="ARBA" id="ARBA00022777"/>
    </source>
</evidence>
<gene>
    <name evidence="4" type="ORF">S06H3_62624</name>
</gene>
<keyword evidence="1" id="KW-0808">Transferase</keyword>